<dbReference type="InterPro" id="IPR058727">
    <property type="entry name" value="Helical_Vwde"/>
</dbReference>
<feature type="compositionally biased region" description="Basic and acidic residues" evidence="10">
    <location>
        <begin position="1092"/>
        <end position="1101"/>
    </location>
</feature>
<comment type="caution">
    <text evidence="13">The sequence shown here is derived from an EMBL/GenBank/DDBJ whole genome shotgun (WGS) entry which is preliminary data.</text>
</comment>
<feature type="transmembrane region" description="Helical" evidence="11">
    <location>
        <begin position="509"/>
        <end position="532"/>
    </location>
</feature>
<dbReference type="InterPro" id="IPR036388">
    <property type="entry name" value="WH-like_DNA-bd_sf"/>
</dbReference>
<dbReference type="InterPro" id="IPR020859">
    <property type="entry name" value="ROC"/>
</dbReference>
<evidence type="ECO:0000259" key="12">
    <source>
        <dbReference type="PROSITE" id="PS51424"/>
    </source>
</evidence>
<dbReference type="OrthoDB" id="6144248at2759"/>
<feature type="compositionally biased region" description="Polar residues" evidence="10">
    <location>
        <begin position="1074"/>
        <end position="1091"/>
    </location>
</feature>
<dbReference type="AlphaFoldDB" id="A0A8B6CMN9"/>
<keyword evidence="6" id="KW-0067">ATP-binding</keyword>
<evidence type="ECO:0000313" key="14">
    <source>
        <dbReference type="Proteomes" id="UP000596742"/>
    </source>
</evidence>
<proteinExistence type="predicted"/>
<evidence type="ECO:0000256" key="6">
    <source>
        <dbReference type="ARBA" id="ARBA00022840"/>
    </source>
</evidence>
<keyword evidence="2" id="KW-0808">Transferase</keyword>
<evidence type="ECO:0000313" key="13">
    <source>
        <dbReference type="EMBL" id="VDI06399.1"/>
    </source>
</evidence>
<evidence type="ECO:0000256" key="2">
    <source>
        <dbReference type="ARBA" id="ARBA00022679"/>
    </source>
</evidence>
<dbReference type="Proteomes" id="UP000596742">
    <property type="component" value="Unassembled WGS sequence"/>
</dbReference>
<dbReference type="Gene3D" id="3.30.70.1390">
    <property type="entry name" value="ROC domain from the Parkinson's disease-associated leucine-rich repeat kinase 2"/>
    <property type="match status" value="1"/>
</dbReference>
<gene>
    <name evidence="13" type="ORF">MGAL_10B012609</name>
</gene>
<keyword evidence="4" id="KW-0547">Nucleotide-binding</keyword>
<dbReference type="GO" id="GO:0005524">
    <property type="term" value="F:ATP binding"/>
    <property type="evidence" value="ECO:0007669"/>
    <property type="project" value="UniProtKB-KW"/>
</dbReference>
<evidence type="ECO:0000256" key="8">
    <source>
        <dbReference type="ARBA" id="ARBA00047899"/>
    </source>
</evidence>
<comment type="catalytic activity">
    <reaction evidence="8">
        <text>L-threonyl-[protein] + ATP = O-phospho-L-threonyl-[protein] + ADP + H(+)</text>
        <dbReference type="Rhea" id="RHEA:46608"/>
        <dbReference type="Rhea" id="RHEA-COMP:11060"/>
        <dbReference type="Rhea" id="RHEA-COMP:11605"/>
        <dbReference type="ChEBI" id="CHEBI:15378"/>
        <dbReference type="ChEBI" id="CHEBI:30013"/>
        <dbReference type="ChEBI" id="CHEBI:30616"/>
        <dbReference type="ChEBI" id="CHEBI:61977"/>
        <dbReference type="ChEBI" id="CHEBI:456216"/>
        <dbReference type="EC" id="2.7.11.1"/>
    </reaction>
</comment>
<keyword evidence="11" id="KW-0472">Membrane</keyword>
<dbReference type="InterPro" id="IPR000742">
    <property type="entry name" value="EGF"/>
</dbReference>
<dbReference type="PROSITE" id="PS51424">
    <property type="entry name" value="ROC"/>
    <property type="match status" value="1"/>
</dbReference>
<evidence type="ECO:0000256" key="7">
    <source>
        <dbReference type="ARBA" id="ARBA00023180"/>
    </source>
</evidence>
<keyword evidence="3" id="KW-0677">Repeat</keyword>
<name>A0A8B6CMN9_MYTGA</name>
<comment type="catalytic activity">
    <reaction evidence="9">
        <text>L-seryl-[protein] + ATP = O-phospho-L-seryl-[protein] + ADP + H(+)</text>
        <dbReference type="Rhea" id="RHEA:17989"/>
        <dbReference type="Rhea" id="RHEA-COMP:9863"/>
        <dbReference type="Rhea" id="RHEA-COMP:11604"/>
        <dbReference type="ChEBI" id="CHEBI:15378"/>
        <dbReference type="ChEBI" id="CHEBI:29999"/>
        <dbReference type="ChEBI" id="CHEBI:30616"/>
        <dbReference type="ChEBI" id="CHEBI:83421"/>
        <dbReference type="ChEBI" id="CHEBI:456216"/>
        <dbReference type="EC" id="2.7.11.1"/>
    </reaction>
</comment>
<dbReference type="InterPro" id="IPR027417">
    <property type="entry name" value="P-loop_NTPase"/>
</dbReference>
<accession>A0A8B6CMN9</accession>
<evidence type="ECO:0000256" key="10">
    <source>
        <dbReference type="SAM" id="MobiDB-lite"/>
    </source>
</evidence>
<dbReference type="Pfam" id="PF16095">
    <property type="entry name" value="COR-A"/>
    <property type="match status" value="1"/>
</dbReference>
<evidence type="ECO:0000256" key="9">
    <source>
        <dbReference type="ARBA" id="ARBA00048679"/>
    </source>
</evidence>
<protein>
    <recommendedName>
        <fullName evidence="1">non-specific serine/threonine protein kinase</fullName>
        <ecNumber evidence="1">2.7.11.1</ecNumber>
    </recommendedName>
</protein>
<keyword evidence="5" id="KW-0418">Kinase</keyword>
<reference evidence="13" key="1">
    <citation type="submission" date="2018-11" db="EMBL/GenBank/DDBJ databases">
        <authorList>
            <person name="Alioto T."/>
            <person name="Alioto T."/>
        </authorList>
    </citation>
    <scope>NUCLEOTIDE SEQUENCE</scope>
</reference>
<evidence type="ECO:0000256" key="3">
    <source>
        <dbReference type="ARBA" id="ARBA00022737"/>
    </source>
</evidence>
<dbReference type="InterPro" id="IPR032171">
    <property type="entry name" value="COR-A"/>
</dbReference>
<keyword evidence="7" id="KW-0325">Glycoprotein</keyword>
<evidence type="ECO:0000256" key="11">
    <source>
        <dbReference type="SAM" id="Phobius"/>
    </source>
</evidence>
<feature type="domain" description="Roc" evidence="12">
    <location>
        <begin position="978"/>
        <end position="1205"/>
    </location>
</feature>
<dbReference type="SUPFAM" id="SSF52540">
    <property type="entry name" value="P-loop containing nucleoside triphosphate hydrolases"/>
    <property type="match status" value="1"/>
</dbReference>
<dbReference type="FunFam" id="2.10.25.10:FF:000001">
    <property type="entry name" value="Tenascin C"/>
    <property type="match status" value="1"/>
</dbReference>
<sequence length="1205" mass="137693">MNQCLHIRNHIRKTLRKKQENKTAFCYISDVTLLSPVTLPIGTEISIHVSGNWIPTITLKPSALDIEQSEGICGFISQTKDSSDDFVPRGSTTSISSNSEFVNSWRVAQNSEEELFSPFPIFPSEDLFLKGYCICASEAGHNDDITVFTDVHCNLTTPMIQCKNTRTPIADRLYQECHTTTTTRRKRDTSDMELHDKKIVKRNALDSDDIMEEKTLTYDANYNPDYLPPDPVWRNGWSEESARQACTNGLSEMPALALCQMYGHLVLSDYIESCVIDVKIAGSTEFLQYTIWLMEDACKYEINRNETLFTSSSGSDGSSVLEMIQNLLCPSNCSNHGHCNKTECVCYDGYIGSDCSTSTSEPPRELTLPDEGLCRTKSRACKKTNIFGVFHTPVVYCKFQHFTITEDGKQLSGSTQIKTAVFSFDNMISCEFPESSRKRRSTNNDAEGYDIYLSYDQINYGDSVTVILFPEDCLTCNTSTLTCVEVETCPSDTETHDVKDTKSGTLPTAIIAVIIAIVVFITIVSVLVWMKYKKSKERKQRRNSNQSDHSIFAKTEYCEDDFKDLKNEIAKIAKEMDYFAEKLPTRWIQLEIALSKLKNSKKMNILSLKEVADLAWHLGLIQKEKELFVFLNYQHQIGNIIFFKDISDYIILQPNWLVKCFRCLVCDNQPQKRNENWLCSIEMSELELTGKLSENLIVQLFKKEPTLEFDKYKVHLLKVMEKFDIIIKPTLNRKSGDKCQKSYYVPCMISHESKLDDIKNTFGVKESHCTPWLVIEFNFLPTAYFNHIMFNYIANYEVCEGRSGEPAIYCGKAVFWLDEDKSKILIICFSHNAISIQIWKWEVVMDDIYTNIIYELCTKIEQLIKDFGHNISYEIKAKCSLGNYADASGRISLHVKLHNKVQYRCEEHNIMHNTDNIIGTWLQPAIATVMSKTSPEVTPDTHLQEPAAPVVEDSKIPEQIKKMDHESIAIYLNALESGSERRRDINLIIVGKKSVGKTSLVRRLFGEELQSVKSTNGIEIHRRRCRINLSNWEWNKVLDTRLVKETSINNRILQSIVKELHQDKEKPKHDILEISSSDQISTDDNKGTITKNIEHDEEPQPKRAKMNYQFAYPEITESPLPLDIKQPKINQSESPFSKLAKDELLSIIGSAVDLQDEDGYANLTVWDFAGDIEYYNTHQTFLNSEAIFLVVANLHDIDDTVSYGL</sequence>
<organism evidence="13 14">
    <name type="scientific">Mytilus galloprovincialis</name>
    <name type="common">Mediterranean mussel</name>
    <dbReference type="NCBI Taxonomy" id="29158"/>
    <lineage>
        <taxon>Eukaryota</taxon>
        <taxon>Metazoa</taxon>
        <taxon>Spiralia</taxon>
        <taxon>Lophotrochozoa</taxon>
        <taxon>Mollusca</taxon>
        <taxon>Bivalvia</taxon>
        <taxon>Autobranchia</taxon>
        <taxon>Pteriomorphia</taxon>
        <taxon>Mytilida</taxon>
        <taxon>Mytiloidea</taxon>
        <taxon>Mytilidae</taxon>
        <taxon>Mytilinae</taxon>
        <taxon>Mytilus</taxon>
    </lineage>
</organism>
<dbReference type="Gene3D" id="3.40.50.300">
    <property type="entry name" value="P-loop containing nucleotide triphosphate hydrolases"/>
    <property type="match status" value="1"/>
</dbReference>
<dbReference type="Pfam" id="PF26129">
    <property type="entry name" value="Vwde"/>
    <property type="match status" value="1"/>
</dbReference>
<dbReference type="EMBL" id="UYJE01001922">
    <property type="protein sequence ID" value="VDI06399.1"/>
    <property type="molecule type" value="Genomic_DNA"/>
</dbReference>
<dbReference type="Gene3D" id="1.10.10.10">
    <property type="entry name" value="Winged helix-like DNA-binding domain superfamily/Winged helix DNA-binding domain"/>
    <property type="match status" value="1"/>
</dbReference>
<evidence type="ECO:0000256" key="4">
    <source>
        <dbReference type="ARBA" id="ARBA00022741"/>
    </source>
</evidence>
<keyword evidence="11" id="KW-0812">Transmembrane</keyword>
<keyword evidence="14" id="KW-1185">Reference proteome</keyword>
<dbReference type="EC" id="2.7.11.1" evidence="1"/>
<dbReference type="PROSITE" id="PS01186">
    <property type="entry name" value="EGF_2"/>
    <property type="match status" value="1"/>
</dbReference>
<dbReference type="Gene3D" id="2.10.25.10">
    <property type="entry name" value="Laminin"/>
    <property type="match status" value="1"/>
</dbReference>
<evidence type="ECO:0000256" key="1">
    <source>
        <dbReference type="ARBA" id="ARBA00012513"/>
    </source>
</evidence>
<evidence type="ECO:0000256" key="5">
    <source>
        <dbReference type="ARBA" id="ARBA00022777"/>
    </source>
</evidence>
<dbReference type="GO" id="GO:0016301">
    <property type="term" value="F:kinase activity"/>
    <property type="evidence" value="ECO:0007669"/>
    <property type="project" value="UniProtKB-KW"/>
</dbReference>
<feature type="region of interest" description="Disordered" evidence="10">
    <location>
        <begin position="1067"/>
        <end position="1103"/>
    </location>
</feature>
<keyword evidence="11" id="KW-1133">Transmembrane helix</keyword>